<gene>
    <name evidence="14" type="ORF">GbCGDNIH9_1658</name>
</gene>
<dbReference type="InterPro" id="IPR019468">
    <property type="entry name" value="AdenyloSucc_lyase_C"/>
</dbReference>
<dbReference type="PANTHER" id="PTHR43172:SF1">
    <property type="entry name" value="ADENYLOSUCCINATE LYASE"/>
    <property type="match status" value="1"/>
</dbReference>
<dbReference type="EMBL" id="CP018191">
    <property type="protein sequence ID" value="APH54959.1"/>
    <property type="molecule type" value="Genomic_DNA"/>
</dbReference>
<dbReference type="Pfam" id="PF00206">
    <property type="entry name" value="Lyase_1"/>
    <property type="match status" value="1"/>
</dbReference>
<dbReference type="NCBIfam" id="TIGR00928">
    <property type="entry name" value="purB"/>
    <property type="match status" value="1"/>
</dbReference>
<dbReference type="SUPFAM" id="SSF48557">
    <property type="entry name" value="L-aspartase-like"/>
    <property type="match status" value="1"/>
</dbReference>
<dbReference type="Gene3D" id="1.10.275.10">
    <property type="entry name" value="Fumarase/aspartase (N-terminal domain)"/>
    <property type="match status" value="1"/>
</dbReference>
<reference evidence="15" key="1">
    <citation type="submission" date="2016-11" db="EMBL/GenBank/DDBJ databases">
        <title>Comparative genomic and phenotypic analysis of Granulibacter bethesdensis clinical isolates from patients with chronic granulomatous disease.</title>
        <authorList>
            <person name="Zarember K.A."/>
            <person name="Porcella S.F."/>
            <person name="Chu J."/>
            <person name="Ding L."/>
            <person name="Dahlstrom E."/>
            <person name="Barbian K."/>
            <person name="Martens C."/>
            <person name="Sykora L."/>
            <person name="Kramer S."/>
            <person name="Pettinato A.M."/>
            <person name="Hong H."/>
            <person name="Wald G."/>
            <person name="Berg L.J."/>
            <person name="Rogge L.S."/>
            <person name="Greenberg D.E."/>
            <person name="Falcone E.L."/>
            <person name="Neves J.F."/>
            <person name="Simoes M.J."/>
            <person name="Casal M."/>
            <person name="Rodriguez-Lopez F.C."/>
            <person name="Zelazny A."/>
            <person name="Gallin J.I."/>
            <person name="Holland S.M."/>
        </authorList>
    </citation>
    <scope>NUCLEOTIDE SEQUENCE [LARGE SCALE GENOMIC DNA]</scope>
    <source>
        <strain evidence="15">NIH9.1</strain>
    </source>
</reference>
<evidence type="ECO:0000256" key="3">
    <source>
        <dbReference type="ARBA" id="ARBA00008273"/>
    </source>
</evidence>
<evidence type="ECO:0000256" key="4">
    <source>
        <dbReference type="ARBA" id="ARBA00012339"/>
    </source>
</evidence>
<dbReference type="PROSITE" id="PS00163">
    <property type="entry name" value="FUMARATE_LYASES"/>
    <property type="match status" value="1"/>
</dbReference>
<dbReference type="GO" id="GO:0005829">
    <property type="term" value="C:cytosol"/>
    <property type="evidence" value="ECO:0007669"/>
    <property type="project" value="TreeGrafter"/>
</dbReference>
<comment type="catalytic activity">
    <reaction evidence="8">
        <text>(2S)-2-[5-amino-1-(5-phospho-beta-D-ribosyl)imidazole-4-carboxamido]succinate = 5-amino-1-(5-phospho-beta-D-ribosyl)imidazole-4-carboxamide + fumarate</text>
        <dbReference type="Rhea" id="RHEA:23920"/>
        <dbReference type="ChEBI" id="CHEBI:29806"/>
        <dbReference type="ChEBI" id="CHEBI:58443"/>
        <dbReference type="ChEBI" id="CHEBI:58475"/>
        <dbReference type="EC" id="4.3.2.2"/>
    </reaction>
    <physiologicalReaction direction="left-to-right" evidence="8">
        <dbReference type="Rhea" id="RHEA:23921"/>
    </physiologicalReaction>
</comment>
<dbReference type="InterPro" id="IPR024083">
    <property type="entry name" value="Fumarase/histidase_N"/>
</dbReference>
<dbReference type="PRINTS" id="PR00149">
    <property type="entry name" value="FUMRATELYASE"/>
</dbReference>
<proteinExistence type="inferred from homology"/>
<dbReference type="GO" id="GO:0044208">
    <property type="term" value="P:'de novo' AMP biosynthetic process"/>
    <property type="evidence" value="ECO:0007669"/>
    <property type="project" value="TreeGrafter"/>
</dbReference>
<comment type="pathway">
    <text evidence="1 12">Purine metabolism; IMP biosynthesis via de novo pathway; 5-amino-1-(5-phospho-D-ribosyl)imidazole-4-carboxamide from 5-amino-1-(5-phospho-D-ribosyl)imidazole-4-carboxylate: step 2/2.</text>
</comment>
<dbReference type="AlphaFoldDB" id="A0AAC9KAZ9"/>
<dbReference type="Proteomes" id="UP000182373">
    <property type="component" value="Chromosome"/>
</dbReference>
<dbReference type="InterPro" id="IPR004769">
    <property type="entry name" value="Pur_lyase"/>
</dbReference>
<dbReference type="GO" id="GO:0004018">
    <property type="term" value="F:N6-(1,2-dicarboxyethyl)AMP AMP-lyase (fumarate-forming) activity"/>
    <property type="evidence" value="ECO:0007669"/>
    <property type="project" value="UniProtKB-UniRule"/>
</dbReference>
<evidence type="ECO:0000256" key="9">
    <source>
        <dbReference type="ARBA" id="ARBA00030717"/>
    </source>
</evidence>
<evidence type="ECO:0000256" key="6">
    <source>
        <dbReference type="ARBA" id="ARBA00022755"/>
    </source>
</evidence>
<evidence type="ECO:0000256" key="10">
    <source>
        <dbReference type="ARBA" id="ARBA00049115"/>
    </source>
</evidence>
<organism evidence="14 15">
    <name type="scientific">Granulibacter bethesdensis</name>
    <dbReference type="NCBI Taxonomy" id="364410"/>
    <lineage>
        <taxon>Bacteria</taxon>
        <taxon>Pseudomonadati</taxon>
        <taxon>Pseudomonadota</taxon>
        <taxon>Alphaproteobacteria</taxon>
        <taxon>Acetobacterales</taxon>
        <taxon>Acetobacteraceae</taxon>
        <taxon>Granulibacter</taxon>
    </lineage>
</organism>
<evidence type="ECO:0000256" key="2">
    <source>
        <dbReference type="ARBA" id="ARBA00004734"/>
    </source>
</evidence>
<dbReference type="GO" id="GO:0070626">
    <property type="term" value="F:(S)-2-(5-amino-1-(5-phospho-D-ribosyl)imidazole-4-carboxamido) succinate lyase (fumarate-forming) activity"/>
    <property type="evidence" value="ECO:0007669"/>
    <property type="project" value="TreeGrafter"/>
</dbReference>
<dbReference type="PANTHER" id="PTHR43172">
    <property type="entry name" value="ADENYLOSUCCINATE LYASE"/>
    <property type="match status" value="1"/>
</dbReference>
<evidence type="ECO:0000256" key="8">
    <source>
        <dbReference type="ARBA" id="ARBA00024477"/>
    </source>
</evidence>
<evidence type="ECO:0000313" key="15">
    <source>
        <dbReference type="Proteomes" id="UP000182373"/>
    </source>
</evidence>
<evidence type="ECO:0000256" key="1">
    <source>
        <dbReference type="ARBA" id="ARBA00004706"/>
    </source>
</evidence>
<comment type="pathway">
    <text evidence="2 12">Purine metabolism; AMP biosynthesis via de novo pathway; AMP from IMP: step 2/2.</text>
</comment>
<evidence type="ECO:0000256" key="11">
    <source>
        <dbReference type="NCBIfam" id="TIGR00928"/>
    </source>
</evidence>
<evidence type="ECO:0000259" key="13">
    <source>
        <dbReference type="SMART" id="SM00998"/>
    </source>
</evidence>
<keyword evidence="6 12" id="KW-0658">Purine biosynthesis</keyword>
<dbReference type="FunFam" id="1.20.200.10:FF:000008">
    <property type="entry name" value="Adenylosuccinate lyase"/>
    <property type="match status" value="1"/>
</dbReference>
<dbReference type="Gene3D" id="1.10.40.30">
    <property type="entry name" value="Fumarase/aspartase (C-terminal domain)"/>
    <property type="match status" value="1"/>
</dbReference>
<dbReference type="Pfam" id="PF10397">
    <property type="entry name" value="ADSL_C"/>
    <property type="match status" value="1"/>
</dbReference>
<dbReference type="InterPro" id="IPR008948">
    <property type="entry name" value="L-Aspartase-like"/>
</dbReference>
<dbReference type="EC" id="4.3.2.2" evidence="4 11"/>
<dbReference type="InterPro" id="IPR020557">
    <property type="entry name" value="Fumarate_lyase_CS"/>
</dbReference>
<evidence type="ECO:0000256" key="12">
    <source>
        <dbReference type="RuleBase" id="RU361172"/>
    </source>
</evidence>
<comment type="catalytic activity">
    <reaction evidence="10">
        <text>N(6)-(1,2-dicarboxyethyl)-AMP = fumarate + AMP</text>
        <dbReference type="Rhea" id="RHEA:16853"/>
        <dbReference type="ChEBI" id="CHEBI:29806"/>
        <dbReference type="ChEBI" id="CHEBI:57567"/>
        <dbReference type="ChEBI" id="CHEBI:456215"/>
        <dbReference type="EC" id="4.3.2.2"/>
    </reaction>
    <physiologicalReaction direction="left-to-right" evidence="10">
        <dbReference type="Rhea" id="RHEA:16854"/>
    </physiologicalReaction>
</comment>
<evidence type="ECO:0000256" key="5">
    <source>
        <dbReference type="ARBA" id="ARBA00017058"/>
    </source>
</evidence>
<feature type="domain" description="Adenylosuccinate lyase C-terminal" evidence="13">
    <location>
        <begin position="417"/>
        <end position="502"/>
    </location>
</feature>
<dbReference type="InterPro" id="IPR000362">
    <property type="entry name" value="Fumarate_lyase_fam"/>
</dbReference>
<dbReference type="FunFam" id="1.10.40.30:FF:000007">
    <property type="entry name" value="Adenylosuccinate lyase"/>
    <property type="match status" value="1"/>
</dbReference>
<comment type="similarity">
    <text evidence="3 12">Belongs to the lyase 1 family. Adenylosuccinate lyase subfamily.</text>
</comment>
<protein>
    <recommendedName>
        <fullName evidence="5 11">Adenylosuccinate lyase</fullName>
        <shortName evidence="12">ASL</shortName>
        <ecNumber evidence="4 11">4.3.2.2</ecNumber>
    </recommendedName>
    <alternativeName>
        <fullName evidence="9 12">Adenylosuccinase</fullName>
    </alternativeName>
</protein>
<dbReference type="CDD" id="cd01360">
    <property type="entry name" value="Adenylsuccinate_lyase_1"/>
    <property type="match status" value="1"/>
</dbReference>
<dbReference type="InterPro" id="IPR022761">
    <property type="entry name" value="Fumarate_lyase_N"/>
</dbReference>
<sequence length="503" mass="54745">MITAGLKTSPSGKRESIIFSILYRVEGPACSPTNATGGCQNGAGGFLPSSPPALEDEIPIMVPRYTRPIMAAIWAPENRYRIWFEIEALAAEAMAQTGMIPEEAARTIRERGNAKVATITQADLDRIDAIEAETRHDVIAFLTWLAEGIGPDSRFVHQGMTSSDVLDTCLSVQMTQAADILLADLDEVLAALKARAIEFKYTPTIGRSHGIHAEPTSFGLKLAGHYAEFARNRKRLEQARAEIATCAISGAVGTYAHLDPRIEAYVAEKLGLSVEPVSTQVIPRDRHAAFFCTLAVIASGIERLAIEVRHLQRSEVREAEEFFHAGQKGSSAMPHKRNPVLSENLTGLARVVRAAAVPALENVALWHERDISHSSVERAIGPDATVTLDFALARLAGMMAKLTVYPDQMSSNLESLGGVVHSGEVLLALTRAGILREDAYRIVQRNAMATWTKLGLPDARSFRDNLLADPEVAGRITAEQIDAAMDPSMHLKHVDTVFERLFG</sequence>
<dbReference type="SMART" id="SM00998">
    <property type="entry name" value="ADSL_C"/>
    <property type="match status" value="1"/>
</dbReference>
<keyword evidence="7 12" id="KW-0456">Lyase</keyword>
<evidence type="ECO:0000313" key="14">
    <source>
        <dbReference type="EMBL" id="APH54959.1"/>
    </source>
</evidence>
<dbReference type="Gene3D" id="1.20.200.10">
    <property type="entry name" value="Fumarase/aspartase (Central domain)"/>
    <property type="match status" value="1"/>
</dbReference>
<name>A0AAC9KAZ9_9PROT</name>
<accession>A0AAC9KAZ9</accession>
<evidence type="ECO:0000256" key="7">
    <source>
        <dbReference type="ARBA" id="ARBA00023239"/>
    </source>
</evidence>